<dbReference type="GO" id="GO:0030170">
    <property type="term" value="F:pyridoxal phosphate binding"/>
    <property type="evidence" value="ECO:0007669"/>
    <property type="project" value="InterPro"/>
</dbReference>
<dbReference type="GO" id="GO:0006520">
    <property type="term" value="P:amino acid metabolic process"/>
    <property type="evidence" value="ECO:0007669"/>
    <property type="project" value="InterPro"/>
</dbReference>
<proteinExistence type="inferred from homology"/>
<organism evidence="8">
    <name type="scientific">Phaffia rhodozyma</name>
    <name type="common">Yeast</name>
    <name type="synonym">Xanthophyllomyces dendrorhous</name>
    <dbReference type="NCBI Taxonomy" id="264483"/>
    <lineage>
        <taxon>Eukaryota</taxon>
        <taxon>Fungi</taxon>
        <taxon>Dikarya</taxon>
        <taxon>Basidiomycota</taxon>
        <taxon>Agaricomycotina</taxon>
        <taxon>Tremellomycetes</taxon>
        <taxon>Cystofilobasidiales</taxon>
        <taxon>Mrakiaceae</taxon>
        <taxon>Phaffia</taxon>
    </lineage>
</organism>
<dbReference type="PANTHER" id="PTHR46383">
    <property type="entry name" value="ASPARTATE AMINOTRANSFERASE"/>
    <property type="match status" value="1"/>
</dbReference>
<evidence type="ECO:0000259" key="7">
    <source>
        <dbReference type="Pfam" id="PF00155"/>
    </source>
</evidence>
<dbReference type="GO" id="GO:0008483">
    <property type="term" value="F:transaminase activity"/>
    <property type="evidence" value="ECO:0007669"/>
    <property type="project" value="UniProtKB-KW"/>
</dbReference>
<protein>
    <submittedName>
        <fullName evidence="8">Aminotransferase</fullName>
    </submittedName>
</protein>
<comment type="similarity">
    <text evidence="2">Belongs to the class-I pyridoxal-phosphate-dependent aminotransferase family.</text>
</comment>
<evidence type="ECO:0000256" key="2">
    <source>
        <dbReference type="ARBA" id="ARBA00007441"/>
    </source>
</evidence>
<evidence type="ECO:0000256" key="6">
    <source>
        <dbReference type="SAM" id="MobiDB-lite"/>
    </source>
</evidence>
<evidence type="ECO:0000313" key="8">
    <source>
        <dbReference type="EMBL" id="CDZ97540.1"/>
    </source>
</evidence>
<dbReference type="SUPFAM" id="SSF53383">
    <property type="entry name" value="PLP-dependent transferases"/>
    <property type="match status" value="1"/>
</dbReference>
<dbReference type="Gene3D" id="3.40.640.10">
    <property type="entry name" value="Type I PLP-dependent aspartate aminotransferase-like (Major domain)"/>
    <property type="match status" value="1"/>
</dbReference>
<dbReference type="InterPro" id="IPR015421">
    <property type="entry name" value="PyrdxlP-dep_Trfase_major"/>
</dbReference>
<sequence>MTKSVPETESVHKPTHEGESEAHKLFRGRKGHGNHKSGREDEEVVPGIVHPGATGVIYCSERASANGFTDTSSEWSNMGQGAPEVGHIPDAPERNMIIDINALGGDAVNEYAPTAGVKELRSAVANLYNVLHREGKSSKYTHENVCIVPGGRSGMSRVAAVVGDVFCGYQLPEYTAYSDSLSVFKRLVPIPTVLSPKTKYELDMDALEQEIKDKGLSVIVASNPRNPTGQTISGEKLNSLVELTRKQHITTILDEFYSFYNYEDGQEGQALSSAKYVDDVNDDNVVIIDGLTKGFRLPGWRVCWVVGPKELISAVSQSGSFLDGGASHVLQVAAISMLEPSRVKQDIVSLQKHFKMKRDYCLKRLEDMGLPVEVSPVATFYLWLNLESLPEPLNNGLTFFEELLKEKCICVPGIFFDVNPSHRRDLFHSPCHHYVRLSFGPPLEQLEKGMDAIERIVKRSKDELSSMGKSFAPLASAIKKD</sequence>
<evidence type="ECO:0000256" key="3">
    <source>
        <dbReference type="ARBA" id="ARBA00022576"/>
    </source>
</evidence>
<dbReference type="EMBL" id="LN483211">
    <property type="protein sequence ID" value="CDZ97540.1"/>
    <property type="molecule type" value="Genomic_DNA"/>
</dbReference>
<dbReference type="InterPro" id="IPR015424">
    <property type="entry name" value="PyrdxlP-dep_Trfase"/>
</dbReference>
<dbReference type="CDD" id="cd00609">
    <property type="entry name" value="AAT_like"/>
    <property type="match status" value="1"/>
</dbReference>
<feature type="region of interest" description="Disordered" evidence="6">
    <location>
        <begin position="1"/>
        <end position="45"/>
    </location>
</feature>
<feature type="compositionally biased region" description="Basic residues" evidence="6">
    <location>
        <begin position="25"/>
        <end position="36"/>
    </location>
</feature>
<evidence type="ECO:0000256" key="5">
    <source>
        <dbReference type="ARBA" id="ARBA00022898"/>
    </source>
</evidence>
<keyword evidence="4 8" id="KW-0808">Transferase</keyword>
<dbReference type="AlphaFoldDB" id="A0A0F7SGN6"/>
<reference evidence="8" key="1">
    <citation type="submission" date="2014-08" db="EMBL/GenBank/DDBJ databases">
        <authorList>
            <person name="Sharma Rahul"/>
            <person name="Thines Marco"/>
        </authorList>
    </citation>
    <scope>NUCLEOTIDE SEQUENCE</scope>
</reference>
<feature type="compositionally biased region" description="Basic and acidic residues" evidence="6">
    <location>
        <begin position="9"/>
        <end position="24"/>
    </location>
</feature>
<dbReference type="InterPro" id="IPR004839">
    <property type="entry name" value="Aminotransferase_I/II_large"/>
</dbReference>
<accession>A0A0F7SGN6</accession>
<keyword evidence="5" id="KW-0663">Pyridoxal phosphate</keyword>
<name>A0A0F7SGN6_PHARH</name>
<evidence type="ECO:0000256" key="4">
    <source>
        <dbReference type="ARBA" id="ARBA00022679"/>
    </source>
</evidence>
<dbReference type="Pfam" id="PF00155">
    <property type="entry name" value="Aminotran_1_2"/>
    <property type="match status" value="1"/>
</dbReference>
<dbReference type="InterPro" id="IPR050596">
    <property type="entry name" value="AspAT/PAT-like"/>
</dbReference>
<feature type="domain" description="Aminotransferase class I/classII large" evidence="7">
    <location>
        <begin position="77"/>
        <end position="453"/>
    </location>
</feature>
<dbReference type="Gene3D" id="3.90.1150.10">
    <property type="entry name" value="Aspartate Aminotransferase, domain 1"/>
    <property type="match status" value="1"/>
</dbReference>
<dbReference type="PANTHER" id="PTHR46383:SF1">
    <property type="entry name" value="ASPARTATE AMINOTRANSFERASE"/>
    <property type="match status" value="1"/>
</dbReference>
<comment type="cofactor">
    <cofactor evidence="1">
        <name>pyridoxal 5'-phosphate</name>
        <dbReference type="ChEBI" id="CHEBI:597326"/>
    </cofactor>
</comment>
<keyword evidence="3 8" id="KW-0032">Aminotransferase</keyword>
<evidence type="ECO:0000256" key="1">
    <source>
        <dbReference type="ARBA" id="ARBA00001933"/>
    </source>
</evidence>
<dbReference type="InterPro" id="IPR015422">
    <property type="entry name" value="PyrdxlP-dep_Trfase_small"/>
</dbReference>